<protein>
    <submittedName>
        <fullName evidence="5">DNA-binding CsgD family transcriptional regulator</fullName>
    </submittedName>
</protein>
<sequence>MPDAACSQVCDQIEPSGTARLDRLGWGVAEAPFRSTALQVLERVGREGWTPVVVEGTDGLLLFGRGRAAAGPDAVLACHLIWGTTATVVGVRLDRRNRPLSDRGGPPIRAVLPSIRLCLTCPEGPWPLPERQRQCLALLAAGLRTGEIAARLGISASAVEHHVRAARGRFAARTRAAAVVAALRQGALRSGGVFETVERLRRVSYLDAPQPGETDPEEPTA</sequence>
<evidence type="ECO:0000256" key="2">
    <source>
        <dbReference type="ARBA" id="ARBA00023125"/>
    </source>
</evidence>
<proteinExistence type="predicted"/>
<dbReference type="SMART" id="SM00421">
    <property type="entry name" value="HTH_LUXR"/>
    <property type="match status" value="1"/>
</dbReference>
<dbReference type="PANTHER" id="PTHR44688:SF16">
    <property type="entry name" value="DNA-BINDING TRANSCRIPTIONAL ACTIVATOR DEVR_DOSR"/>
    <property type="match status" value="1"/>
</dbReference>
<name>A0A7W6S2H5_9PROT</name>
<dbReference type="PANTHER" id="PTHR44688">
    <property type="entry name" value="DNA-BINDING TRANSCRIPTIONAL ACTIVATOR DEVR_DOSR"/>
    <property type="match status" value="1"/>
</dbReference>
<evidence type="ECO:0000313" key="6">
    <source>
        <dbReference type="Proteomes" id="UP000555728"/>
    </source>
</evidence>
<dbReference type="GO" id="GO:0006355">
    <property type="term" value="P:regulation of DNA-templated transcription"/>
    <property type="evidence" value="ECO:0007669"/>
    <property type="project" value="InterPro"/>
</dbReference>
<organism evidence="5 6">
    <name type="scientific">Roseospira goensis</name>
    <dbReference type="NCBI Taxonomy" id="391922"/>
    <lineage>
        <taxon>Bacteria</taxon>
        <taxon>Pseudomonadati</taxon>
        <taxon>Pseudomonadota</taxon>
        <taxon>Alphaproteobacteria</taxon>
        <taxon>Rhodospirillales</taxon>
        <taxon>Rhodospirillaceae</taxon>
        <taxon>Roseospira</taxon>
    </lineage>
</organism>
<dbReference type="AlphaFoldDB" id="A0A7W6S2H5"/>
<dbReference type="SUPFAM" id="SSF46894">
    <property type="entry name" value="C-terminal effector domain of the bipartite response regulators"/>
    <property type="match status" value="1"/>
</dbReference>
<dbReference type="InterPro" id="IPR000792">
    <property type="entry name" value="Tscrpt_reg_LuxR_C"/>
</dbReference>
<keyword evidence="6" id="KW-1185">Reference proteome</keyword>
<reference evidence="5 6" key="1">
    <citation type="submission" date="2020-08" db="EMBL/GenBank/DDBJ databases">
        <title>Genome sequencing of Purple Non-Sulfur Bacteria from various extreme environments.</title>
        <authorList>
            <person name="Mayer M."/>
        </authorList>
    </citation>
    <scope>NUCLEOTIDE SEQUENCE [LARGE SCALE GENOMIC DNA]</scope>
    <source>
        <strain evidence="5 6">JA135</strain>
    </source>
</reference>
<gene>
    <name evidence="5" type="ORF">GGD88_002717</name>
</gene>
<accession>A0A7W6S2H5</accession>
<dbReference type="InterPro" id="IPR016032">
    <property type="entry name" value="Sig_transdc_resp-reg_C-effctor"/>
</dbReference>
<dbReference type="Proteomes" id="UP000555728">
    <property type="component" value="Unassembled WGS sequence"/>
</dbReference>
<dbReference type="InterPro" id="IPR036388">
    <property type="entry name" value="WH-like_DNA-bd_sf"/>
</dbReference>
<evidence type="ECO:0000259" key="4">
    <source>
        <dbReference type="PROSITE" id="PS50043"/>
    </source>
</evidence>
<keyword evidence="2 5" id="KW-0238">DNA-binding</keyword>
<dbReference type="GO" id="GO:0003677">
    <property type="term" value="F:DNA binding"/>
    <property type="evidence" value="ECO:0007669"/>
    <property type="project" value="UniProtKB-KW"/>
</dbReference>
<comment type="caution">
    <text evidence="5">The sequence shown here is derived from an EMBL/GenBank/DDBJ whole genome shotgun (WGS) entry which is preliminary data.</text>
</comment>
<keyword evidence="1" id="KW-0805">Transcription regulation</keyword>
<evidence type="ECO:0000256" key="1">
    <source>
        <dbReference type="ARBA" id="ARBA00023015"/>
    </source>
</evidence>
<evidence type="ECO:0000313" key="5">
    <source>
        <dbReference type="EMBL" id="MBB4286974.1"/>
    </source>
</evidence>
<dbReference type="Pfam" id="PF00196">
    <property type="entry name" value="GerE"/>
    <property type="match status" value="1"/>
</dbReference>
<dbReference type="Gene3D" id="1.10.10.10">
    <property type="entry name" value="Winged helix-like DNA-binding domain superfamily/Winged helix DNA-binding domain"/>
    <property type="match status" value="1"/>
</dbReference>
<dbReference type="EMBL" id="JACIGI010000025">
    <property type="protein sequence ID" value="MBB4286974.1"/>
    <property type="molecule type" value="Genomic_DNA"/>
</dbReference>
<evidence type="ECO:0000256" key="3">
    <source>
        <dbReference type="ARBA" id="ARBA00023163"/>
    </source>
</evidence>
<dbReference type="RefSeq" id="WP_343056364.1">
    <property type="nucleotide sequence ID" value="NZ_JACIGI010000025.1"/>
</dbReference>
<dbReference type="PROSITE" id="PS50043">
    <property type="entry name" value="HTH_LUXR_2"/>
    <property type="match status" value="1"/>
</dbReference>
<feature type="domain" description="HTH luxR-type" evidence="4">
    <location>
        <begin position="121"/>
        <end position="186"/>
    </location>
</feature>
<keyword evidence="3" id="KW-0804">Transcription</keyword>